<gene>
    <name evidence="1" type="ORF">g.54012</name>
</gene>
<feature type="non-terminal residue" evidence="1">
    <location>
        <position position="1"/>
    </location>
</feature>
<dbReference type="Gene3D" id="3.40.395.10">
    <property type="entry name" value="Adenoviral Proteinase, Chain A"/>
    <property type="match status" value="1"/>
</dbReference>
<accession>A0A1B6KQN9</accession>
<dbReference type="SUPFAM" id="SSF54001">
    <property type="entry name" value="Cysteine proteinases"/>
    <property type="match status" value="1"/>
</dbReference>
<organism evidence="1">
    <name type="scientific">Graphocephala atropunctata</name>
    <dbReference type="NCBI Taxonomy" id="36148"/>
    <lineage>
        <taxon>Eukaryota</taxon>
        <taxon>Metazoa</taxon>
        <taxon>Ecdysozoa</taxon>
        <taxon>Arthropoda</taxon>
        <taxon>Hexapoda</taxon>
        <taxon>Insecta</taxon>
        <taxon>Pterygota</taxon>
        <taxon>Neoptera</taxon>
        <taxon>Paraneoptera</taxon>
        <taxon>Hemiptera</taxon>
        <taxon>Auchenorrhyncha</taxon>
        <taxon>Membracoidea</taxon>
        <taxon>Cicadellidae</taxon>
        <taxon>Cicadellinae</taxon>
        <taxon>Cicadellini</taxon>
        <taxon>Graphocephala</taxon>
    </lineage>
</organism>
<proteinExistence type="predicted"/>
<name>A0A1B6KQN9_9HEMI</name>
<dbReference type="AlphaFoldDB" id="A0A1B6KQN9"/>
<dbReference type="InterPro" id="IPR038765">
    <property type="entry name" value="Papain-like_cys_pep_sf"/>
</dbReference>
<evidence type="ECO:0008006" key="2">
    <source>
        <dbReference type="Google" id="ProtNLM"/>
    </source>
</evidence>
<reference evidence="1" key="1">
    <citation type="submission" date="2015-11" db="EMBL/GenBank/DDBJ databases">
        <title>De novo transcriptome assembly of four potential Pierce s Disease insect vectors from Arizona vineyards.</title>
        <authorList>
            <person name="Tassone E.E."/>
        </authorList>
    </citation>
    <scope>NUCLEOTIDE SEQUENCE</scope>
</reference>
<evidence type="ECO:0000313" key="1">
    <source>
        <dbReference type="EMBL" id="JAT13755.1"/>
    </source>
</evidence>
<protein>
    <recommendedName>
        <fullName evidence="2">Ubiquitin-like protease family profile domain-containing protein</fullName>
    </recommendedName>
</protein>
<feature type="non-terminal residue" evidence="1">
    <location>
        <position position="121"/>
    </location>
</feature>
<sequence>SYSVITETDGSVDFDTLSPQLLSTTTQTDVYYNSIMTSNELLGKHWLSDSTLHQYFEIINNKFLQSKLGVILNPVISHGLKCVDDFNHLVEPLNLKSYKFLFVPVNDAEALCTIGGSHWRF</sequence>
<dbReference type="EMBL" id="GEBQ01026222">
    <property type="protein sequence ID" value="JAT13755.1"/>
    <property type="molecule type" value="Transcribed_RNA"/>
</dbReference>